<feature type="transmembrane region" description="Helical" evidence="6">
    <location>
        <begin position="18"/>
        <end position="37"/>
    </location>
</feature>
<evidence type="ECO:0000256" key="2">
    <source>
        <dbReference type="ARBA" id="ARBA00022475"/>
    </source>
</evidence>
<dbReference type="RefSeq" id="WP_161098648.1">
    <property type="nucleotide sequence ID" value="NZ_WWCW01000086.1"/>
</dbReference>
<evidence type="ECO:0000256" key="3">
    <source>
        <dbReference type="ARBA" id="ARBA00022692"/>
    </source>
</evidence>
<dbReference type="Proteomes" id="UP000470302">
    <property type="component" value="Unassembled WGS sequence"/>
</dbReference>
<comment type="caution">
    <text evidence="7">The sequence shown here is derived from an EMBL/GenBank/DDBJ whole genome shotgun (WGS) entry which is preliminary data.</text>
</comment>
<dbReference type="InterPro" id="IPR022791">
    <property type="entry name" value="L-PG_synthase/AglD"/>
</dbReference>
<feature type="transmembrane region" description="Helical" evidence="6">
    <location>
        <begin position="158"/>
        <end position="177"/>
    </location>
</feature>
<evidence type="ECO:0000313" key="8">
    <source>
        <dbReference type="Proteomes" id="UP000470302"/>
    </source>
</evidence>
<comment type="subcellular location">
    <subcellularLocation>
        <location evidence="1">Cell membrane</location>
        <topology evidence="1">Multi-pass membrane protein</topology>
    </subcellularLocation>
</comment>
<dbReference type="PANTHER" id="PTHR40277:SF1">
    <property type="entry name" value="BLL5419 PROTEIN"/>
    <property type="match status" value="1"/>
</dbReference>
<dbReference type="GO" id="GO:0005886">
    <property type="term" value="C:plasma membrane"/>
    <property type="evidence" value="ECO:0007669"/>
    <property type="project" value="UniProtKB-SubCell"/>
</dbReference>
<reference evidence="7 8" key="1">
    <citation type="submission" date="2020-01" db="EMBL/GenBank/DDBJ databases">
        <title>Novel species isolated from a subtropical stream in China.</title>
        <authorList>
            <person name="Lu H."/>
        </authorList>
    </citation>
    <scope>NUCLEOTIDE SEQUENCE [LARGE SCALE GENOMIC DNA]</scope>
    <source>
        <strain evidence="7 8">FT82W</strain>
    </source>
</reference>
<evidence type="ECO:0000256" key="1">
    <source>
        <dbReference type="ARBA" id="ARBA00004651"/>
    </source>
</evidence>
<evidence type="ECO:0008006" key="9">
    <source>
        <dbReference type="Google" id="ProtNLM"/>
    </source>
</evidence>
<evidence type="ECO:0000313" key="7">
    <source>
        <dbReference type="EMBL" id="MYM89760.1"/>
    </source>
</evidence>
<feature type="transmembrane region" description="Helical" evidence="6">
    <location>
        <begin position="252"/>
        <end position="271"/>
    </location>
</feature>
<keyword evidence="5 6" id="KW-0472">Membrane</keyword>
<keyword evidence="3 6" id="KW-0812">Transmembrane</keyword>
<evidence type="ECO:0000256" key="4">
    <source>
        <dbReference type="ARBA" id="ARBA00022989"/>
    </source>
</evidence>
<feature type="transmembrane region" description="Helical" evidence="6">
    <location>
        <begin position="132"/>
        <end position="152"/>
    </location>
</feature>
<dbReference type="Pfam" id="PF03706">
    <property type="entry name" value="LPG_synthase_TM"/>
    <property type="match status" value="1"/>
</dbReference>
<dbReference type="AlphaFoldDB" id="A0A845G837"/>
<name>A0A845G837_9BURK</name>
<dbReference type="EMBL" id="WWCW01000086">
    <property type="protein sequence ID" value="MYM89760.1"/>
    <property type="molecule type" value="Genomic_DNA"/>
</dbReference>
<keyword evidence="4 6" id="KW-1133">Transmembrane helix</keyword>
<accession>A0A845G837</accession>
<sequence length="352" mass="38325">MRNTFAYRFLVEALSARAWRIGVGCCVLVALGAYWNVPQRIANVGQVRLPMCLLALLSSLGVMATRAWRWNLLLDRVGRILPVRSLLAIYGATFFIGTVLPGPVAEILRAWLVRDRVEVQSFAVATLIYDRLFDIIPLFVVSAIFGATLGMGQISHTAFVLLVAIVIGMAILCATILRPRFLFFLTQSVVARMSSRFAGPGAKPSSAESVPAPRISPSTWWAAAGLSLVSQIFLVLQTYFIALAILSKIDPWTAYAVTGVATLIAAIPGGLGTREAAICFILSRLGVSTHQAFDFSLLCFVNFLLVLTLSFFAFISQPLHAAHAWHLLRARGARYGYGAKQPLQVPAQTGEQ</sequence>
<feature type="transmembrane region" description="Helical" evidence="6">
    <location>
        <begin position="88"/>
        <end position="112"/>
    </location>
</feature>
<feature type="transmembrane region" description="Helical" evidence="6">
    <location>
        <begin position="49"/>
        <end position="68"/>
    </location>
</feature>
<dbReference type="PANTHER" id="PTHR40277">
    <property type="entry name" value="BLL5419 PROTEIN"/>
    <property type="match status" value="1"/>
</dbReference>
<organism evidence="7 8">
    <name type="scientific">Duganella vulcania</name>
    <dbReference type="NCBI Taxonomy" id="2692166"/>
    <lineage>
        <taxon>Bacteria</taxon>
        <taxon>Pseudomonadati</taxon>
        <taxon>Pseudomonadota</taxon>
        <taxon>Betaproteobacteria</taxon>
        <taxon>Burkholderiales</taxon>
        <taxon>Oxalobacteraceae</taxon>
        <taxon>Telluria group</taxon>
        <taxon>Duganella</taxon>
    </lineage>
</organism>
<protein>
    <recommendedName>
        <fullName evidence="9">Flippase-like domain-containing protein</fullName>
    </recommendedName>
</protein>
<feature type="transmembrane region" description="Helical" evidence="6">
    <location>
        <begin position="292"/>
        <end position="315"/>
    </location>
</feature>
<evidence type="ECO:0000256" key="5">
    <source>
        <dbReference type="ARBA" id="ARBA00023136"/>
    </source>
</evidence>
<evidence type="ECO:0000256" key="6">
    <source>
        <dbReference type="SAM" id="Phobius"/>
    </source>
</evidence>
<proteinExistence type="predicted"/>
<gene>
    <name evidence="7" type="ORF">GTP91_21590</name>
</gene>
<keyword evidence="2" id="KW-1003">Cell membrane</keyword>
<feature type="transmembrane region" description="Helical" evidence="6">
    <location>
        <begin position="220"/>
        <end position="246"/>
    </location>
</feature>